<organism evidence="2 3">
    <name type="scientific">Pseudothauera rhizosphaerae</name>
    <dbReference type="NCBI Taxonomy" id="2565932"/>
    <lineage>
        <taxon>Bacteria</taxon>
        <taxon>Pseudomonadati</taxon>
        <taxon>Pseudomonadota</taxon>
        <taxon>Betaproteobacteria</taxon>
        <taxon>Rhodocyclales</taxon>
        <taxon>Zoogloeaceae</taxon>
        <taxon>Pseudothauera</taxon>
    </lineage>
</organism>
<dbReference type="OrthoDB" id="2625323at2"/>
<dbReference type="SUPFAM" id="SSF47336">
    <property type="entry name" value="ACP-like"/>
    <property type="match status" value="1"/>
</dbReference>
<dbReference type="PROSITE" id="PS50075">
    <property type="entry name" value="CARRIER"/>
    <property type="match status" value="1"/>
</dbReference>
<evidence type="ECO:0000259" key="1">
    <source>
        <dbReference type="PROSITE" id="PS50075"/>
    </source>
</evidence>
<reference evidence="2 3" key="1">
    <citation type="submission" date="2019-04" db="EMBL/GenBank/DDBJ databases">
        <title>Azoarcus rhizosphaerae sp. nov. isolated from rhizosphere of Ficus religiosa.</title>
        <authorList>
            <person name="Lin S.-Y."/>
            <person name="Hameed A."/>
            <person name="Hsu Y.-H."/>
            <person name="Young C.-C."/>
        </authorList>
    </citation>
    <scope>NUCLEOTIDE SEQUENCE [LARGE SCALE GENOMIC DNA]</scope>
    <source>
        <strain evidence="2 3">CC-YHH848</strain>
    </source>
</reference>
<dbReference type="RefSeq" id="WP_136384250.1">
    <property type="nucleotide sequence ID" value="NZ_SSOD01000004.1"/>
</dbReference>
<proteinExistence type="predicted"/>
<dbReference type="AlphaFoldDB" id="A0A4V3WBE2"/>
<sequence>METGIDFAREVKQYILDEFLPGENPDDLTDDLPLISGGIIDSIATLKMVLHFEERYGIVLEAHEADKEHLDTIRDIAALLASKAG</sequence>
<dbReference type="EMBL" id="SSOD01000004">
    <property type="protein sequence ID" value="THF62697.1"/>
    <property type="molecule type" value="Genomic_DNA"/>
</dbReference>
<dbReference type="Gene3D" id="1.10.1200.10">
    <property type="entry name" value="ACP-like"/>
    <property type="match status" value="1"/>
</dbReference>
<dbReference type="Pfam" id="PF00550">
    <property type="entry name" value="PP-binding"/>
    <property type="match status" value="1"/>
</dbReference>
<keyword evidence="3" id="KW-1185">Reference proteome</keyword>
<dbReference type="InterPro" id="IPR036736">
    <property type="entry name" value="ACP-like_sf"/>
</dbReference>
<evidence type="ECO:0000313" key="3">
    <source>
        <dbReference type="Proteomes" id="UP000307956"/>
    </source>
</evidence>
<name>A0A4V3WBE2_9RHOO</name>
<gene>
    <name evidence="2" type="ORF">E6O51_06990</name>
</gene>
<protein>
    <submittedName>
        <fullName evidence="2">Acyl carrier protein</fullName>
    </submittedName>
</protein>
<evidence type="ECO:0000313" key="2">
    <source>
        <dbReference type="EMBL" id="THF62697.1"/>
    </source>
</evidence>
<comment type="caution">
    <text evidence="2">The sequence shown here is derived from an EMBL/GenBank/DDBJ whole genome shotgun (WGS) entry which is preliminary data.</text>
</comment>
<feature type="domain" description="Carrier" evidence="1">
    <location>
        <begin position="6"/>
        <end position="84"/>
    </location>
</feature>
<accession>A0A4V3WBE2</accession>
<dbReference type="InterPro" id="IPR009081">
    <property type="entry name" value="PP-bd_ACP"/>
</dbReference>
<dbReference type="Proteomes" id="UP000307956">
    <property type="component" value="Unassembled WGS sequence"/>
</dbReference>